<comment type="subunit">
    <text evidence="6">V-ATPase is a heteromultimeric enzyme composed of a peripheral catalytic V1 complex (components A to H) attached to an integral membrane V0 proton pore complex.</text>
</comment>
<keyword evidence="3 6" id="KW-0375">Hydrogen ion transport</keyword>
<dbReference type="PANTHER" id="PTHR10137">
    <property type="entry name" value="V-TYPE PROTON ATPASE SUBUNIT C"/>
    <property type="match status" value="1"/>
</dbReference>
<comment type="function">
    <text evidence="6">Subunit of the V1 complex of vacuolar(H+)-ATPase (V-ATPase), a multisubunit enzyme composed of a peripheral complex (V1) that hydrolyzes ATP and a membrane integral complex (V0) that translocates protons. V-ATPase is responsible for acidifying and maintaining the pH of intracellular compartments and in some cell types, is targeted to the plasma membrane, where it is responsible for acidifying the extracellular environment. Subunit C is necessary for the assembly of the catalytic sector of the enzyme and is likely to have a specific function in its catalytic activity.</text>
</comment>
<evidence type="ECO:0000256" key="3">
    <source>
        <dbReference type="ARBA" id="ARBA00022781"/>
    </source>
</evidence>
<dbReference type="FunCoup" id="G7E905">
    <property type="interactions" value="94"/>
</dbReference>
<comment type="caution">
    <text evidence="7">The sequence shown here is derived from an EMBL/GenBank/DDBJ whole genome shotgun (WGS) entry which is preliminary data.</text>
</comment>
<dbReference type="GO" id="GO:0000221">
    <property type="term" value="C:vacuolar proton-transporting V-type ATPase, V1 domain"/>
    <property type="evidence" value="ECO:0007669"/>
    <property type="project" value="TreeGrafter"/>
</dbReference>
<protein>
    <recommendedName>
        <fullName evidence="6">V-type proton ATPase subunit C</fullName>
    </recommendedName>
</protein>
<dbReference type="Pfam" id="PF03223">
    <property type="entry name" value="V-ATPase_C"/>
    <property type="match status" value="1"/>
</dbReference>
<comment type="function">
    <text evidence="5">Subunit of the V1 complex of vacuolar(H+)-ATPase (V-ATPase), a multisubunit enzyme composed of a peripheral complex (V1) that hydrolyzes ATP and a membrane integral complex (V0) that translocates protons. V-ATPase is responsible for acidifying and maintaining the pH of intracellular compartments. Subunit C is necessary for the assembly of the catalytic sector of the enzyme and is likely to have a specific function in its catalytic activity. Reversibly leaves the enzyme after glucose depletion, causing the catalytic subcomplex V1 to detach from the V0 section.</text>
</comment>
<dbReference type="eggNOG" id="KOG2909">
    <property type="taxonomic scope" value="Eukaryota"/>
</dbReference>
<evidence type="ECO:0000256" key="2">
    <source>
        <dbReference type="ARBA" id="ARBA00022448"/>
    </source>
</evidence>
<keyword evidence="4 6" id="KW-0406">Ion transport</keyword>
<dbReference type="EMBL" id="BABT02000220">
    <property type="protein sequence ID" value="GAA99623.1"/>
    <property type="molecule type" value="Genomic_DNA"/>
</dbReference>
<evidence type="ECO:0000256" key="6">
    <source>
        <dbReference type="RuleBase" id="RU364010"/>
    </source>
</evidence>
<dbReference type="InParanoid" id="G7E905"/>
<dbReference type="STRING" id="764103.G7E905"/>
<dbReference type="HOGENOM" id="CLU_017554_0_0_1"/>
<evidence type="ECO:0000256" key="1">
    <source>
        <dbReference type="ARBA" id="ARBA00006138"/>
    </source>
</evidence>
<dbReference type="FunFam" id="3.30.70.100:FF:000002">
    <property type="entry name" value="V-type proton ATPase subunit C"/>
    <property type="match status" value="1"/>
</dbReference>
<evidence type="ECO:0000256" key="5">
    <source>
        <dbReference type="ARBA" id="ARBA00053565"/>
    </source>
</evidence>
<dbReference type="GO" id="GO:0046961">
    <property type="term" value="F:proton-transporting ATPase activity, rotational mechanism"/>
    <property type="evidence" value="ECO:0007669"/>
    <property type="project" value="InterPro"/>
</dbReference>
<dbReference type="InterPro" id="IPR004907">
    <property type="entry name" value="ATPase_V1-cplx_csu"/>
</dbReference>
<sequence>MPSGSAIWLVASPPDGDASEQIVELDQKLNAILPSSSSSTATNGLNKLASSMPSLSTSGGVARVAPLTWPPFKTGTLSSLLKVSETCNKYDNGFTSSLNKIVETLRSLDADSLGQHLVIDEGQPWQAYLLDGWEWNRAKYRVEGKPLEELVESLQKEMSSLEAIHKQKQTSYNATKQQLAGANRKRTGNLSTRDLSTVLNKEDSFGLIQDSEYLEQLYVAVPKNSIKDWHANYESLTSMVVPRSSIEIVSDEDFTLFSVTIFRKVKDEFTQKARDHKFVVREFRYDEDAVQKQQSEQDELERSEKDQWTDLLRLCRINFSEAFQVLVHLKVIRAFVECVLRYGLPAHYFGAFVKPEPKQAKKAVQNLQTYFAPFTPKQDRQFGGKKKSGGDEGLVGEYQSMMEAELFDFVLFEVDDVEISSR</sequence>
<gene>
    <name evidence="7" type="primary">Mo06324</name>
    <name evidence="7" type="ORF">E5Q_06324</name>
</gene>
<accession>G7E905</accession>
<organism evidence="7 8">
    <name type="scientific">Mixia osmundae (strain CBS 9802 / IAM 14324 / JCM 22182 / KY 12970)</name>
    <dbReference type="NCBI Taxonomy" id="764103"/>
    <lineage>
        <taxon>Eukaryota</taxon>
        <taxon>Fungi</taxon>
        <taxon>Dikarya</taxon>
        <taxon>Basidiomycota</taxon>
        <taxon>Pucciniomycotina</taxon>
        <taxon>Mixiomycetes</taxon>
        <taxon>Mixiales</taxon>
        <taxon>Mixiaceae</taxon>
        <taxon>Mixia</taxon>
    </lineage>
</organism>
<keyword evidence="8" id="KW-1185">Reference proteome</keyword>
<dbReference type="Gene3D" id="3.30.70.1180">
    <property type="entry name" value="Vacuolar atp synthase subunit c, domain 1"/>
    <property type="match status" value="1"/>
</dbReference>
<dbReference type="Gene3D" id="3.30.70.100">
    <property type="match status" value="1"/>
</dbReference>
<dbReference type="Gene3D" id="1.20.1460.10">
    <property type="entry name" value="subunit c (vma5p) of the yeast v-atpase, domain 2"/>
    <property type="match status" value="1"/>
</dbReference>
<reference evidence="7 8" key="1">
    <citation type="journal article" date="2011" name="J. Gen. Appl. Microbiol.">
        <title>Draft genome sequencing of the enigmatic basidiomycete Mixia osmundae.</title>
        <authorList>
            <person name="Nishida H."/>
            <person name="Nagatsuka Y."/>
            <person name="Sugiyama J."/>
        </authorList>
    </citation>
    <scope>NUCLEOTIDE SEQUENCE [LARGE SCALE GENOMIC DNA]</scope>
    <source>
        <strain evidence="8">CBS 9802 / IAM 14324 / JCM 22182 / KY 12970</strain>
    </source>
</reference>
<proteinExistence type="inferred from homology"/>
<dbReference type="SUPFAM" id="SSF118203">
    <property type="entry name" value="Vacuolar ATP synthase subunit C"/>
    <property type="match status" value="1"/>
</dbReference>
<dbReference type="Proteomes" id="UP000009131">
    <property type="component" value="Unassembled WGS sequence"/>
</dbReference>
<dbReference type="PANTHER" id="PTHR10137:SF0">
    <property type="entry name" value="V-TYPE PROTON ATPASE SUBUNIT C"/>
    <property type="match status" value="1"/>
</dbReference>
<name>G7E905_MIXOS</name>
<dbReference type="AlphaFoldDB" id="G7E905"/>
<reference evidence="7 8" key="2">
    <citation type="journal article" date="2012" name="Open Biol.">
        <title>Characteristics of nucleosomes and linker DNA regions on the genome of the basidiomycete Mixia osmundae revealed by mono- and dinucleosome mapping.</title>
        <authorList>
            <person name="Nishida H."/>
            <person name="Kondo S."/>
            <person name="Matsumoto T."/>
            <person name="Suzuki Y."/>
            <person name="Yoshikawa H."/>
            <person name="Taylor T.D."/>
            <person name="Sugiyama J."/>
        </authorList>
    </citation>
    <scope>NUCLEOTIDE SEQUENCE [LARGE SCALE GENOMIC DNA]</scope>
    <source>
        <strain evidence="8">CBS 9802 / IAM 14324 / JCM 22182 / KY 12970</strain>
    </source>
</reference>
<dbReference type="RefSeq" id="XP_014568838.1">
    <property type="nucleotide sequence ID" value="XM_014713352.1"/>
</dbReference>
<keyword evidence="2 6" id="KW-0813">Transport</keyword>
<evidence type="ECO:0000313" key="7">
    <source>
        <dbReference type="EMBL" id="GAA99623.1"/>
    </source>
</evidence>
<dbReference type="CDD" id="cd14785">
    <property type="entry name" value="V-ATPase_C"/>
    <property type="match status" value="1"/>
</dbReference>
<evidence type="ECO:0000313" key="8">
    <source>
        <dbReference type="Proteomes" id="UP000009131"/>
    </source>
</evidence>
<evidence type="ECO:0000256" key="4">
    <source>
        <dbReference type="ARBA" id="ARBA00023065"/>
    </source>
</evidence>
<dbReference type="OrthoDB" id="6605928at2759"/>
<dbReference type="OMA" id="VMIWIHV"/>
<comment type="similarity">
    <text evidence="1 6">Belongs to the V-ATPase C subunit family.</text>
</comment>
<dbReference type="InterPro" id="IPR036132">
    <property type="entry name" value="Vac_ATP_synth_c_sf"/>
</dbReference>